<evidence type="ECO:0000256" key="12">
    <source>
        <dbReference type="HAMAP-Rule" id="MF_00974"/>
    </source>
</evidence>
<keyword evidence="8 13" id="KW-0862">Zinc</keyword>
<keyword evidence="11 12" id="KW-0804">Transcription</keyword>
<comment type="catalytic activity">
    <reaction evidence="12">
        <text>ssDNA + n NTP = ssDNA/pppN(pN)n-1 hybrid + (n-1) diphosphate.</text>
        <dbReference type="EC" id="2.7.7.101"/>
    </reaction>
</comment>
<evidence type="ECO:0000259" key="14">
    <source>
        <dbReference type="PROSITE" id="PS50880"/>
    </source>
</evidence>
<evidence type="ECO:0000313" key="15">
    <source>
        <dbReference type="EMBL" id="QNR22807.1"/>
    </source>
</evidence>
<gene>
    <name evidence="12 15" type="primary">dnaG</name>
    <name evidence="15" type="ORF">H4K34_10485</name>
</gene>
<dbReference type="InterPro" id="IPR050219">
    <property type="entry name" value="DnaG_primase"/>
</dbReference>
<reference evidence="15 16" key="1">
    <citation type="submission" date="2020-08" db="EMBL/GenBank/DDBJ databases">
        <title>Croceimicrobium hydrocarbonivorans gen. nov., sp. nov., a novel marine bacterium isolated from a bacterial consortium that degrades polyethylene terephthalate.</title>
        <authorList>
            <person name="Liu R."/>
        </authorList>
    </citation>
    <scope>NUCLEOTIDE SEQUENCE [LARGE SCALE GENOMIC DNA]</scope>
    <source>
        <strain evidence="15 16">A20-9</strain>
    </source>
</reference>
<dbReference type="Gene3D" id="3.40.1360.10">
    <property type="match status" value="1"/>
</dbReference>
<dbReference type="PROSITE" id="PS50880">
    <property type="entry name" value="TOPRIM"/>
    <property type="match status" value="1"/>
</dbReference>
<evidence type="ECO:0000256" key="4">
    <source>
        <dbReference type="ARBA" id="ARBA00022695"/>
    </source>
</evidence>
<dbReference type="GO" id="GO:1990077">
    <property type="term" value="C:primosome complex"/>
    <property type="evidence" value="ECO:0007669"/>
    <property type="project" value="UniProtKB-KW"/>
</dbReference>
<evidence type="ECO:0000256" key="5">
    <source>
        <dbReference type="ARBA" id="ARBA00022705"/>
    </source>
</evidence>
<comment type="cofactor">
    <cofactor evidence="13">
        <name>Zn(2+)</name>
        <dbReference type="ChEBI" id="CHEBI:29105"/>
    </cofactor>
    <text evidence="13">Binds 1 zinc ion per monomer.</text>
</comment>
<dbReference type="RefSeq" id="WP_210757374.1">
    <property type="nucleotide sequence ID" value="NZ_CP060139.1"/>
</dbReference>
<dbReference type="InterPro" id="IPR036977">
    <property type="entry name" value="DNA_primase_Znf_CHC2"/>
</dbReference>
<evidence type="ECO:0000256" key="11">
    <source>
        <dbReference type="ARBA" id="ARBA00023163"/>
    </source>
</evidence>
<dbReference type="EC" id="2.7.7.101" evidence="12"/>
<dbReference type="EMBL" id="CP060139">
    <property type="protein sequence ID" value="QNR22807.1"/>
    <property type="molecule type" value="Genomic_DNA"/>
</dbReference>
<dbReference type="InterPro" id="IPR034151">
    <property type="entry name" value="TOPRIM_DnaG_bac"/>
</dbReference>
<comment type="function">
    <text evidence="12 13">RNA polymerase that catalyzes the synthesis of short RNA molecules used as primers for DNA polymerase during DNA replication.</text>
</comment>
<dbReference type="GO" id="GO:0008270">
    <property type="term" value="F:zinc ion binding"/>
    <property type="evidence" value="ECO:0007669"/>
    <property type="project" value="UniProtKB-KW"/>
</dbReference>
<sequence length="653" mass="74691">MITQETIQKIIDTARIEEVIGDFITLKKAGSSFKGLSPFSNERTPSFMVSPAKQIFKDFSSGKGGSVVTFLMEHEQFTYPEALRFLAKKYNIEIVESGQSDEERAKRDTRESLFLVNQFANEYFQDQLWNNETGRSIGLSYFKERGFTDESIKDFQLGYSHEGYEVFTQHALDKGYQLEYLSQVGLTKVDGERKSDRFRGRVMFPILSHTGRVLGFGGRVLKKDAKTAKYLNSPESEIYHKSKILYGIYQAKQAIAKADECFLVEGYTDVVSLHQAGVKNVVASSGTALTVDQILLVKRFTRNITLLYDGDPAGIKASLRGIDLILEQGMHVQTVLFPEGEDPDSFARNNSQKELTDFLSEEKHNFLRFKASLLLSDAGNDPLSKAKAAREMVQSIALIPDELERSAYVQETARMLEMEERILFSELGQIRATKLEKEQQRQRREERGLREEEIMKVVEPEAKGLEDSILFVQEKALTSLLLNHGTTEFNFEEVVNEYGEPVETEGSEKESICEYILTELTHDELDFEHPELQSILHHFIKVFNEEERVALPEEFLRGEYPARMNLVVDLIADEPELHDWKRKRIYPPDKDAYLKSYAMESVLRFKEKKIGQLIAEIQEAFKNGTSTDPNALATAQQLTRLKIEINKQLNRIL</sequence>
<dbReference type="HAMAP" id="MF_00974">
    <property type="entry name" value="DNA_primase_DnaG"/>
    <property type="match status" value="1"/>
</dbReference>
<dbReference type="Gene3D" id="3.90.580.10">
    <property type="entry name" value="Zinc finger, CHC2-type domain"/>
    <property type="match status" value="1"/>
</dbReference>
<keyword evidence="16" id="KW-1185">Reference proteome</keyword>
<dbReference type="GO" id="GO:0000428">
    <property type="term" value="C:DNA-directed RNA polymerase complex"/>
    <property type="evidence" value="ECO:0007669"/>
    <property type="project" value="UniProtKB-KW"/>
</dbReference>
<proteinExistence type="inferred from homology"/>
<evidence type="ECO:0000256" key="2">
    <source>
        <dbReference type="ARBA" id="ARBA00022515"/>
    </source>
</evidence>
<dbReference type="PANTHER" id="PTHR30313">
    <property type="entry name" value="DNA PRIMASE"/>
    <property type="match status" value="1"/>
</dbReference>
<accession>A0A7H0VAQ9</accession>
<dbReference type="GO" id="GO:0005737">
    <property type="term" value="C:cytoplasm"/>
    <property type="evidence" value="ECO:0007669"/>
    <property type="project" value="TreeGrafter"/>
</dbReference>
<keyword evidence="10 12" id="KW-0238">DNA-binding</keyword>
<evidence type="ECO:0000256" key="8">
    <source>
        <dbReference type="ARBA" id="ARBA00022833"/>
    </source>
</evidence>
<dbReference type="GO" id="GO:0003677">
    <property type="term" value="F:DNA binding"/>
    <property type="evidence" value="ECO:0007669"/>
    <property type="project" value="UniProtKB-KW"/>
</dbReference>
<feature type="domain" description="Toprim" evidence="14">
    <location>
        <begin position="259"/>
        <end position="340"/>
    </location>
</feature>
<dbReference type="Pfam" id="PF08275">
    <property type="entry name" value="DNAG_N"/>
    <property type="match status" value="1"/>
</dbReference>
<protein>
    <recommendedName>
        <fullName evidence="12 13">DNA primase</fullName>
        <ecNumber evidence="12">2.7.7.101</ecNumber>
    </recommendedName>
</protein>
<dbReference type="InterPro" id="IPR002694">
    <property type="entry name" value="Znf_CHC2"/>
</dbReference>
<dbReference type="InterPro" id="IPR037068">
    <property type="entry name" value="DNA_primase_core_N_sf"/>
</dbReference>
<organism evidence="15 16">
    <name type="scientific">Croceimicrobium hydrocarbonivorans</name>
    <dbReference type="NCBI Taxonomy" id="2761580"/>
    <lineage>
        <taxon>Bacteria</taxon>
        <taxon>Pseudomonadati</taxon>
        <taxon>Bacteroidota</taxon>
        <taxon>Flavobacteriia</taxon>
        <taxon>Flavobacteriales</taxon>
        <taxon>Owenweeksiaceae</taxon>
        <taxon>Croceimicrobium</taxon>
    </lineage>
</organism>
<dbReference type="NCBIfam" id="TIGR01391">
    <property type="entry name" value="dnaG"/>
    <property type="match status" value="1"/>
</dbReference>
<keyword evidence="3 12" id="KW-0808">Transferase</keyword>
<dbReference type="GO" id="GO:0006269">
    <property type="term" value="P:DNA replication, synthesis of primer"/>
    <property type="evidence" value="ECO:0007669"/>
    <property type="project" value="UniProtKB-UniRule"/>
</dbReference>
<evidence type="ECO:0000256" key="6">
    <source>
        <dbReference type="ARBA" id="ARBA00022723"/>
    </source>
</evidence>
<name>A0A7H0VAQ9_9FLAO</name>
<dbReference type="InterPro" id="IPR030846">
    <property type="entry name" value="DnaG_bac"/>
</dbReference>
<evidence type="ECO:0000256" key="9">
    <source>
        <dbReference type="ARBA" id="ARBA00022842"/>
    </source>
</evidence>
<dbReference type="FunFam" id="3.40.1360.10:FF:000002">
    <property type="entry name" value="DNA primase"/>
    <property type="match status" value="1"/>
</dbReference>
<dbReference type="Pfam" id="PF01807">
    <property type="entry name" value="Zn_ribbon_DnaG"/>
    <property type="match status" value="1"/>
</dbReference>
<dbReference type="InterPro" id="IPR019475">
    <property type="entry name" value="DNA_primase_DnaB-bd"/>
</dbReference>
<dbReference type="Pfam" id="PF10410">
    <property type="entry name" value="DnaB_bind"/>
    <property type="match status" value="1"/>
</dbReference>
<keyword evidence="7" id="KW-0863">Zinc-finger</keyword>
<dbReference type="PANTHER" id="PTHR30313:SF2">
    <property type="entry name" value="DNA PRIMASE"/>
    <property type="match status" value="1"/>
</dbReference>
<dbReference type="SUPFAM" id="SSF56731">
    <property type="entry name" value="DNA primase core"/>
    <property type="match status" value="1"/>
</dbReference>
<dbReference type="Gene3D" id="3.90.980.10">
    <property type="entry name" value="DNA primase, catalytic core, N-terminal domain"/>
    <property type="match status" value="1"/>
</dbReference>
<keyword evidence="4 12" id="KW-0548">Nucleotidyltransferase</keyword>
<dbReference type="Proteomes" id="UP000516305">
    <property type="component" value="Chromosome"/>
</dbReference>
<evidence type="ECO:0000256" key="7">
    <source>
        <dbReference type="ARBA" id="ARBA00022771"/>
    </source>
</evidence>
<dbReference type="PIRSF" id="PIRSF002811">
    <property type="entry name" value="DnaG"/>
    <property type="match status" value="1"/>
</dbReference>
<dbReference type="SMART" id="SM00400">
    <property type="entry name" value="ZnF_CHCC"/>
    <property type="match status" value="1"/>
</dbReference>
<dbReference type="SMART" id="SM00493">
    <property type="entry name" value="TOPRIM"/>
    <property type="match status" value="1"/>
</dbReference>
<dbReference type="InterPro" id="IPR013264">
    <property type="entry name" value="DNAG_N"/>
</dbReference>
<dbReference type="Pfam" id="PF13155">
    <property type="entry name" value="Toprim_2"/>
    <property type="match status" value="1"/>
</dbReference>
<comment type="subunit">
    <text evidence="12">Monomer. Interacts with DnaB.</text>
</comment>
<dbReference type="CDD" id="cd03364">
    <property type="entry name" value="TOPRIM_DnaG_primases"/>
    <property type="match status" value="1"/>
</dbReference>
<keyword evidence="5 12" id="KW-0235">DNA replication</keyword>
<keyword evidence="1 12" id="KW-0240">DNA-directed RNA polymerase</keyword>
<evidence type="ECO:0000256" key="1">
    <source>
        <dbReference type="ARBA" id="ARBA00022478"/>
    </source>
</evidence>
<comment type="similarity">
    <text evidence="12 13">Belongs to the DnaG primase family.</text>
</comment>
<dbReference type="KEGG" id="chyd:H4K34_10485"/>
<evidence type="ECO:0000256" key="3">
    <source>
        <dbReference type="ARBA" id="ARBA00022679"/>
    </source>
</evidence>
<comment type="caution">
    <text evidence="12">Lacks conserved residue(s) required for the propagation of feature annotation.</text>
</comment>
<keyword evidence="9" id="KW-0460">Magnesium</keyword>
<evidence type="ECO:0000256" key="13">
    <source>
        <dbReference type="PIRNR" id="PIRNR002811"/>
    </source>
</evidence>
<evidence type="ECO:0000256" key="10">
    <source>
        <dbReference type="ARBA" id="ARBA00023125"/>
    </source>
</evidence>
<keyword evidence="2 12" id="KW-0639">Primosome</keyword>
<keyword evidence="6 13" id="KW-0479">Metal-binding</keyword>
<dbReference type="SUPFAM" id="SSF57783">
    <property type="entry name" value="Zinc beta-ribbon"/>
    <property type="match status" value="1"/>
</dbReference>
<evidence type="ECO:0000313" key="16">
    <source>
        <dbReference type="Proteomes" id="UP000516305"/>
    </source>
</evidence>
<dbReference type="InterPro" id="IPR006171">
    <property type="entry name" value="TOPRIM_dom"/>
</dbReference>
<dbReference type="FunFam" id="3.90.580.10:FF:000001">
    <property type="entry name" value="DNA primase"/>
    <property type="match status" value="1"/>
</dbReference>
<dbReference type="AlphaFoldDB" id="A0A7H0VAQ9"/>
<dbReference type="InterPro" id="IPR006295">
    <property type="entry name" value="DNA_primase_DnaG"/>
</dbReference>
<dbReference type="GO" id="GO:0003899">
    <property type="term" value="F:DNA-directed RNA polymerase activity"/>
    <property type="evidence" value="ECO:0007669"/>
    <property type="project" value="UniProtKB-UniRule"/>
</dbReference>